<dbReference type="Pfam" id="PF00122">
    <property type="entry name" value="E1-E2_ATPase"/>
    <property type="match status" value="1"/>
</dbReference>
<keyword evidence="4" id="KW-0479">Metal-binding</keyword>
<dbReference type="PANTHER" id="PTHR45630:SF7">
    <property type="entry name" value="ENDOPLASMIC RETICULUM TRANSMEMBRANE HELIX TRANSLOCASE"/>
    <property type="match status" value="1"/>
</dbReference>
<dbReference type="EMBL" id="AACB03000004">
    <property type="protein sequence ID" value="KAE8302125.1"/>
    <property type="molecule type" value="Genomic_DNA"/>
</dbReference>
<dbReference type="RefSeq" id="XP_001708144.1">
    <property type="nucleotide sequence ID" value="XM_001708092.1"/>
</dbReference>
<organism evidence="12 13">
    <name type="scientific">Giardia intestinalis (strain ATCC 50803 / WB clone C6)</name>
    <name type="common">Giardia lamblia</name>
    <dbReference type="NCBI Taxonomy" id="184922"/>
    <lineage>
        <taxon>Eukaryota</taxon>
        <taxon>Metamonada</taxon>
        <taxon>Diplomonadida</taxon>
        <taxon>Hexamitidae</taxon>
        <taxon>Giardiinae</taxon>
        <taxon>Giardia</taxon>
    </lineage>
</organism>
<dbReference type="SUPFAM" id="SSF81665">
    <property type="entry name" value="Calcium ATPase, transmembrane domain M"/>
    <property type="match status" value="1"/>
</dbReference>
<dbReference type="SUPFAM" id="SSF81660">
    <property type="entry name" value="Metal cation-transporting ATPase, ATP-binding domain N"/>
    <property type="match status" value="1"/>
</dbReference>
<dbReference type="SFLD" id="SFLDS00003">
    <property type="entry name" value="Haloacid_Dehalogenase"/>
    <property type="match status" value="1"/>
</dbReference>
<keyword evidence="3" id="KW-0812">Transmembrane</keyword>
<dbReference type="GO" id="GO:0016887">
    <property type="term" value="F:ATP hydrolysis activity"/>
    <property type="evidence" value="ECO:0007669"/>
    <property type="project" value="InterPro"/>
</dbReference>
<dbReference type="SFLD" id="SFLDG00002">
    <property type="entry name" value="C1.7:_P-type_atpase_like"/>
    <property type="match status" value="1"/>
</dbReference>
<proteinExistence type="inferred from homology"/>
<evidence type="ECO:0000256" key="7">
    <source>
        <dbReference type="ARBA" id="ARBA00022842"/>
    </source>
</evidence>
<evidence type="ECO:0000256" key="1">
    <source>
        <dbReference type="ARBA" id="ARBA00004141"/>
    </source>
</evidence>
<dbReference type="KEGG" id="gla:GL50803_0092246"/>
<comment type="caution">
    <text evidence="12">The sequence shown here is derived from an EMBL/GenBank/DDBJ whole genome shotgun (WGS) entry which is preliminary data.</text>
</comment>
<comment type="subcellular location">
    <subcellularLocation>
        <location evidence="1">Membrane</location>
        <topology evidence="1">Multi-pass membrane protein</topology>
    </subcellularLocation>
</comment>
<evidence type="ECO:0000313" key="12">
    <source>
        <dbReference type="EMBL" id="KAE8302125.1"/>
    </source>
</evidence>
<keyword evidence="8" id="KW-1278">Translocase</keyword>
<feature type="domain" description="P-type ATPase A" evidence="11">
    <location>
        <begin position="411"/>
        <end position="504"/>
    </location>
</feature>
<keyword evidence="5" id="KW-0547">Nucleotide-binding</keyword>
<dbReference type="GO" id="GO:0055085">
    <property type="term" value="P:transmembrane transport"/>
    <property type="evidence" value="ECO:0000318"/>
    <property type="project" value="GO_Central"/>
</dbReference>
<evidence type="ECO:0000256" key="6">
    <source>
        <dbReference type="ARBA" id="ARBA00022840"/>
    </source>
</evidence>
<dbReference type="PRINTS" id="PR00119">
    <property type="entry name" value="CATATPASE"/>
</dbReference>
<dbReference type="Proteomes" id="UP000001548">
    <property type="component" value="Unassembled WGS sequence"/>
</dbReference>
<evidence type="ECO:0000256" key="9">
    <source>
        <dbReference type="ARBA" id="ARBA00022989"/>
    </source>
</evidence>
<dbReference type="NCBIfam" id="TIGR01494">
    <property type="entry name" value="ATPase_P-type"/>
    <property type="match status" value="1"/>
</dbReference>
<evidence type="ECO:0000313" key="13">
    <source>
        <dbReference type="Proteomes" id="UP000001548"/>
    </source>
</evidence>
<dbReference type="InterPro" id="IPR059000">
    <property type="entry name" value="ATPase_P-type_domA"/>
</dbReference>
<dbReference type="SFLD" id="SFLDF00027">
    <property type="entry name" value="p-type_atpase"/>
    <property type="match status" value="1"/>
</dbReference>
<dbReference type="SUPFAM" id="SSF81653">
    <property type="entry name" value="Calcium ATPase, transduction domain A"/>
    <property type="match status" value="1"/>
</dbReference>
<dbReference type="Gene3D" id="3.40.1110.10">
    <property type="entry name" value="Calcium-transporting ATPase, cytoplasmic domain N"/>
    <property type="match status" value="1"/>
</dbReference>
<dbReference type="FunFam" id="3.40.50.1000:FF:000644">
    <property type="match status" value="1"/>
</dbReference>
<dbReference type="Gene3D" id="3.40.50.1000">
    <property type="entry name" value="HAD superfamily/HAD-like"/>
    <property type="match status" value="1"/>
</dbReference>
<dbReference type="InterPro" id="IPR001757">
    <property type="entry name" value="P_typ_ATPase"/>
</dbReference>
<evidence type="ECO:0000256" key="3">
    <source>
        <dbReference type="ARBA" id="ARBA00022692"/>
    </source>
</evidence>
<protein>
    <submittedName>
        <fullName evidence="12">Cation-transporting ATPase 2</fullName>
    </submittedName>
</protein>
<keyword evidence="6" id="KW-0067">ATP-binding</keyword>
<dbReference type="SUPFAM" id="SSF56784">
    <property type="entry name" value="HAD-like"/>
    <property type="match status" value="1"/>
</dbReference>
<dbReference type="InterPro" id="IPR008250">
    <property type="entry name" value="ATPase_P-typ_transduc_dom_A_sf"/>
</dbReference>
<dbReference type="GO" id="GO:0046872">
    <property type="term" value="F:metal ion binding"/>
    <property type="evidence" value="ECO:0007669"/>
    <property type="project" value="UniProtKB-KW"/>
</dbReference>
<dbReference type="InterPro" id="IPR023298">
    <property type="entry name" value="ATPase_P-typ_TM_dom_sf"/>
</dbReference>
<keyword evidence="10" id="KW-0472">Membrane</keyword>
<dbReference type="HOGENOM" id="CLU_001828_4_1_1"/>
<dbReference type="FunCoup" id="A8BAT6">
    <property type="interactions" value="190"/>
</dbReference>
<dbReference type="InterPro" id="IPR023299">
    <property type="entry name" value="ATPase_P-typ_cyto_dom_N"/>
</dbReference>
<dbReference type="InterPro" id="IPR044492">
    <property type="entry name" value="P_typ_ATPase_HD_dom"/>
</dbReference>
<comment type="similarity">
    <text evidence="2">Belongs to the cation transport ATPase (P-type) (TC 3.A.3) family. Type V subfamily.</text>
</comment>
<dbReference type="PROSITE" id="PS01229">
    <property type="entry name" value="COF_2"/>
    <property type="match status" value="1"/>
</dbReference>
<gene>
    <name evidence="12" type="ORF">GL50803_0092246</name>
</gene>
<keyword evidence="13" id="KW-1185">Reference proteome</keyword>
<dbReference type="OMA" id="WYYSLFN"/>
<accession>A8BAT6</accession>
<reference evidence="12 13" key="1">
    <citation type="journal article" date="2007" name="Science">
        <title>Genomic minimalism in the early diverging intestinal parasite Giardia lamblia.</title>
        <authorList>
            <person name="Morrison H.G."/>
            <person name="McArthur A.G."/>
            <person name="Gillin F.D."/>
            <person name="Aley S.B."/>
            <person name="Adam R.D."/>
            <person name="Olsen G.J."/>
            <person name="Best A.A."/>
            <person name="Cande W.Z."/>
            <person name="Chen F."/>
            <person name="Cipriano M.J."/>
            <person name="Davids B.J."/>
            <person name="Dawson S.C."/>
            <person name="Elmendorf H.G."/>
            <person name="Hehl A.B."/>
            <person name="Holder M.E."/>
            <person name="Huse S.M."/>
            <person name="Kim U.U."/>
            <person name="Lasek-Nesselquist E."/>
            <person name="Manning G."/>
            <person name="Nigam A."/>
            <person name="Nixon J.E."/>
            <person name="Palm D."/>
            <person name="Passamaneck N.E."/>
            <person name="Prabhu A."/>
            <person name="Reich C.I."/>
            <person name="Reiner D.S."/>
            <person name="Samuelson J."/>
            <person name="Svard S.G."/>
            <person name="Sogin M.L."/>
        </authorList>
    </citation>
    <scope>NUCLEOTIDE SEQUENCE [LARGE SCALE GENOMIC DNA]</scope>
    <source>
        <strain evidence="12 13">WB C6</strain>
    </source>
</reference>
<dbReference type="GO" id="GO:0005789">
    <property type="term" value="C:endoplasmic reticulum membrane"/>
    <property type="evidence" value="ECO:0000318"/>
    <property type="project" value="GO_Central"/>
</dbReference>
<name>A8BAT6_GIAIC</name>
<dbReference type="GO" id="GO:0015662">
    <property type="term" value="F:P-type ion transporter activity"/>
    <property type="evidence" value="ECO:0000318"/>
    <property type="project" value="GO_Central"/>
</dbReference>
<dbReference type="Gene3D" id="2.70.150.10">
    <property type="entry name" value="Calcium-transporting ATPase, cytoplasmic transduction domain A"/>
    <property type="match status" value="1"/>
</dbReference>
<dbReference type="GeneID" id="5701059"/>
<dbReference type="GO" id="GO:0019829">
    <property type="term" value="F:ATPase-coupled monoatomic cation transmembrane transporter activity"/>
    <property type="evidence" value="ECO:0000318"/>
    <property type="project" value="GO_Central"/>
</dbReference>
<dbReference type="STRING" id="184922.A8BAT6"/>
<evidence type="ECO:0000256" key="4">
    <source>
        <dbReference type="ARBA" id="ARBA00022723"/>
    </source>
</evidence>
<dbReference type="PANTHER" id="PTHR45630">
    <property type="entry name" value="CATION-TRANSPORTING ATPASE-RELATED"/>
    <property type="match status" value="1"/>
</dbReference>
<evidence type="ECO:0000256" key="2">
    <source>
        <dbReference type="ARBA" id="ARBA00006000"/>
    </source>
</evidence>
<evidence type="ECO:0000256" key="10">
    <source>
        <dbReference type="ARBA" id="ARBA00023136"/>
    </source>
</evidence>
<dbReference type="VEuPathDB" id="GiardiaDB:GL50803_92246"/>
<dbReference type="InterPro" id="IPR006544">
    <property type="entry name" value="P-type_TPase_V"/>
</dbReference>
<keyword evidence="9" id="KW-1133">Transmembrane helix</keyword>
<evidence type="ECO:0000259" key="11">
    <source>
        <dbReference type="Pfam" id="PF00122"/>
    </source>
</evidence>
<dbReference type="GO" id="GO:0005524">
    <property type="term" value="F:ATP binding"/>
    <property type="evidence" value="ECO:0007669"/>
    <property type="project" value="UniProtKB-KW"/>
</dbReference>
<sequence length="1366" mass="151938">MGLIHSEELVDVRLLSPRKWSRNPLKVTTCALYAIVLLVVILSGARAAMLYNSLPAASKALEYPLRKLNLFEEMKIAPPPLSPTILNGLLYHDVGIHFRVVLFLLLVPIAVHIITILIEFWVVEVRAVMSFSLVKNPRDASVIFATPRCGSGQPCFLTMHHEVQHTGKSPVATSPEDFSYVSYFYFQQIKYVWIDKENKFISVSDDLSSQQTSLEVLLRSADKGLSSAEHSQATILYGENRLAVPLLTLGHLFVEHILSPFFMFQLFTSILWLFDDFAVYSFFTSVMLLFMEGGNILTKFNRMKESRKMISNPCQVEVHRDCEWVVASSTSLVPGDLVRFTVDNLQAAMERQSSQAEKQRKSAQDTQLKQLGVPSIHILLSRMGRMFLSGSYPTENYAIMQREKNIGFSTQIPADLLITKNVAVVDESLLTGESAVQMKDSIWESDLLLNKTLDDAKEIPFNQDRDASHILYAGTTLVSVSSEPVEAVVLRTGFEMSQGQLIRKILFDTERTSATTKDAVQFLVIMFVIACIASIYTFVRGYVTQICPLNRLILESLIVFVSVIPPELPMEVSMTVSASLQELRRLFIYCTEPFKIMNAGKLRICCFDKTGTLCDCEVKVVGFISNSEDDRANHLERIISSAELVKRANRSLENRSFTGDLVSHLVLSSAQSLFVHHDKLIGDPLEQAIYADGKIYSIQTDGVVSLALTHPWQVTVTRRFALSNRLKRMSVVATATCNSKAISKTIVATKGAPEVIKELCTPQSVPYWHDDCLNELAAQGYRILSFAYRELESSDETLTRANAEDGLTFLGFIVTDSNLKPDTREAIEIIKASGHRCAVISGDNVISVGVVSIRSGILPASRPLYNLERFDECAQTCLFTRLNIRTHHSAPTEFDFPSELEVTEKNVKAIARQYSLAVTNNSAFIALLAHSKCGPMFIPRIHVFARMTPEQKADIIRVMQGTAPTLFCGDGSNDVEGLRSADVGVALWEATDYKEKKAEADRIEASAKESAIVRQQRIQAAVAQIPKPSILGPSGTPASQQLIYTEARRRSAEKNTKLTDEMRYLIWEQNKYWSEVRRVSRSGSTSLVDKIFGMSNDGIMSGWSQAFDIEDEGKSLQLGDAAIAAPFTAKSGTIGGVLDIIRQGRCSLVTLIMTYKTLALKCIVGAYSMSVLTLDGVRYSEQQLMASGVSQMFILFNINKSKPLRRISRIPAPDNIISAYALVSLALQVLVHVLIMSLLVHLLSTEKTTVPFDVKFQPSLVNTVVFLLGMYQDLAINVVNYPGEPYMLSLTQFKKLWRGVIVSVVATLVLTMQWLPELNEALGLITMDGHVQRTVMTFGLLDVLLCLGIERASFHILGPKPISDDA</sequence>
<evidence type="ECO:0000256" key="8">
    <source>
        <dbReference type="ARBA" id="ARBA00022967"/>
    </source>
</evidence>
<dbReference type="GO" id="GO:0006874">
    <property type="term" value="P:intracellular calcium ion homeostasis"/>
    <property type="evidence" value="ECO:0000318"/>
    <property type="project" value="GO_Central"/>
</dbReference>
<keyword evidence="7" id="KW-0460">Magnesium</keyword>
<evidence type="ECO:0000256" key="5">
    <source>
        <dbReference type="ARBA" id="ARBA00022741"/>
    </source>
</evidence>
<dbReference type="InterPro" id="IPR036412">
    <property type="entry name" value="HAD-like_sf"/>
</dbReference>
<dbReference type="Pfam" id="PF13246">
    <property type="entry name" value="Cation_ATPase"/>
    <property type="match status" value="1"/>
</dbReference>
<dbReference type="InterPro" id="IPR023214">
    <property type="entry name" value="HAD_sf"/>
</dbReference>